<feature type="signal peptide" evidence="1">
    <location>
        <begin position="1"/>
        <end position="30"/>
    </location>
</feature>
<evidence type="ECO:0000313" key="3">
    <source>
        <dbReference type="Proteomes" id="UP001429354"/>
    </source>
</evidence>
<dbReference type="EMBL" id="QOVG01000005">
    <property type="protein sequence ID" value="NDK38949.1"/>
    <property type="molecule type" value="Genomic_DNA"/>
</dbReference>
<protein>
    <recommendedName>
        <fullName evidence="4">DUF541 domain-containing protein</fullName>
    </recommendedName>
</protein>
<name>A0ABX0AI65_9GAMM</name>
<reference evidence="2 3" key="1">
    <citation type="submission" date="2018-07" db="EMBL/GenBank/DDBJ databases">
        <title>Whole genome Sequencing of Pseudoxanthomonas gei KCTC 32298 (T).</title>
        <authorList>
            <person name="Kumar S."/>
            <person name="Bansal K."/>
            <person name="Kaur A."/>
            <person name="Patil P."/>
            <person name="Sharma S."/>
            <person name="Patil P.B."/>
        </authorList>
    </citation>
    <scope>NUCLEOTIDE SEQUENCE [LARGE SCALE GENOMIC DNA]</scope>
    <source>
        <strain evidence="2 3">KCTC 32298</strain>
    </source>
</reference>
<dbReference type="Proteomes" id="UP001429354">
    <property type="component" value="Unassembled WGS sequence"/>
</dbReference>
<organism evidence="2 3">
    <name type="scientific">Pseudoxanthomonas gei</name>
    <dbReference type="NCBI Taxonomy" id="1383030"/>
    <lineage>
        <taxon>Bacteria</taxon>
        <taxon>Pseudomonadati</taxon>
        <taxon>Pseudomonadota</taxon>
        <taxon>Gammaproteobacteria</taxon>
        <taxon>Lysobacterales</taxon>
        <taxon>Lysobacteraceae</taxon>
        <taxon>Pseudoxanthomonas</taxon>
    </lineage>
</organism>
<comment type="caution">
    <text evidence="2">The sequence shown here is derived from an EMBL/GenBank/DDBJ whole genome shotgun (WGS) entry which is preliminary data.</text>
</comment>
<feature type="chain" id="PRO_5046128258" description="DUF541 domain-containing protein" evidence="1">
    <location>
        <begin position="31"/>
        <end position="134"/>
    </location>
</feature>
<evidence type="ECO:0008006" key="4">
    <source>
        <dbReference type="Google" id="ProtNLM"/>
    </source>
</evidence>
<keyword evidence="3" id="KW-1185">Reference proteome</keyword>
<gene>
    <name evidence="2" type="ORF">DT603_08860</name>
</gene>
<evidence type="ECO:0000256" key="1">
    <source>
        <dbReference type="SAM" id="SignalP"/>
    </source>
</evidence>
<keyword evidence="1" id="KW-0732">Signal</keyword>
<sequence length="134" mass="14255">MRPNTMNTKTFLPLTAAVLFAVCSGSMLLAAKTHSADSVTAHANAQPAANMKIVDLPTVTVQATAEELAFYHANRIVDLATVTVRPSAEDWASLAREQANRIVDLPAVTVRPSAEDMQQVAVGTVALVEQLATR</sequence>
<evidence type="ECO:0000313" key="2">
    <source>
        <dbReference type="EMBL" id="NDK38949.1"/>
    </source>
</evidence>
<accession>A0ABX0AI65</accession>
<proteinExistence type="predicted"/>